<evidence type="ECO:0000313" key="3">
    <source>
        <dbReference type="Proteomes" id="UP000298860"/>
    </source>
</evidence>
<dbReference type="OrthoDB" id="9782395at2"/>
<evidence type="ECO:0000313" key="2">
    <source>
        <dbReference type="EMBL" id="GDY33824.1"/>
    </source>
</evidence>
<dbReference type="EMBL" id="BJFL01000060">
    <property type="protein sequence ID" value="GDY33824.1"/>
    <property type="molecule type" value="Genomic_DNA"/>
</dbReference>
<dbReference type="PANTHER" id="PTHR30336:SF6">
    <property type="entry name" value="INTEGRAL MEMBRANE PROTEIN"/>
    <property type="match status" value="1"/>
</dbReference>
<keyword evidence="3" id="KW-1185">Reference proteome</keyword>
<organism evidence="2 3">
    <name type="scientific">Gandjariella thermophila</name>
    <dbReference type="NCBI Taxonomy" id="1931992"/>
    <lineage>
        <taxon>Bacteria</taxon>
        <taxon>Bacillati</taxon>
        <taxon>Actinomycetota</taxon>
        <taxon>Actinomycetes</taxon>
        <taxon>Pseudonocardiales</taxon>
        <taxon>Pseudonocardiaceae</taxon>
        <taxon>Gandjariella</taxon>
    </lineage>
</organism>
<dbReference type="CDD" id="cd06259">
    <property type="entry name" value="YdcF-like"/>
    <property type="match status" value="1"/>
</dbReference>
<dbReference type="InterPro" id="IPR003848">
    <property type="entry name" value="DUF218"/>
</dbReference>
<dbReference type="GO" id="GO:0005886">
    <property type="term" value="C:plasma membrane"/>
    <property type="evidence" value="ECO:0007669"/>
    <property type="project" value="TreeGrafter"/>
</dbReference>
<reference evidence="3" key="1">
    <citation type="submission" date="2019-04" db="EMBL/GenBank/DDBJ databases">
        <title>Draft genome sequence of Pseudonocardiaceae bacterium SL3-2-4.</title>
        <authorList>
            <person name="Ningsih F."/>
            <person name="Yokota A."/>
            <person name="Sakai Y."/>
            <person name="Nanatani K."/>
            <person name="Yabe S."/>
            <person name="Oetari A."/>
            <person name="Sjamsuridzal W."/>
        </authorList>
    </citation>
    <scope>NUCLEOTIDE SEQUENCE [LARGE SCALE GENOMIC DNA]</scope>
    <source>
        <strain evidence="3">SL3-2-4</strain>
    </source>
</reference>
<gene>
    <name evidence="2" type="ORF">GTS_54570</name>
</gene>
<dbReference type="PANTHER" id="PTHR30336">
    <property type="entry name" value="INNER MEMBRANE PROTEIN, PROBABLE PERMEASE"/>
    <property type="match status" value="1"/>
</dbReference>
<comment type="caution">
    <text evidence="2">The sequence shown here is derived from an EMBL/GenBank/DDBJ whole genome shotgun (WGS) entry which is preliminary data.</text>
</comment>
<dbReference type="InterPro" id="IPR051599">
    <property type="entry name" value="Cell_Envelope_Assoc"/>
</dbReference>
<dbReference type="Pfam" id="PF02698">
    <property type="entry name" value="DUF218"/>
    <property type="match status" value="1"/>
</dbReference>
<sequence length="208" mass="21648">MAGLRSRRLLLAAAVLACLPAIPLAWAYRASAGYRGTVAGVPPAPFALVLGAALDRHGRPSPVLAGRLDVAVRLYAAGKVRALLVSGRRGAGYDEPAAMRTYLVAHGLPASAVHTDGGGLTTWDSCVRASTLFGVDRAVVVTQTFHLPRAVALCRRAGIDAYGVGHDSLADLPLVTVYGYAREVVADGKAMWSTLTYRPGSATGPGSW</sequence>
<accession>A0A4D4JDX1</accession>
<dbReference type="RefSeq" id="WP_137816736.1">
    <property type="nucleotide sequence ID" value="NZ_BJFL01000060.1"/>
</dbReference>
<dbReference type="AlphaFoldDB" id="A0A4D4JDX1"/>
<feature type="domain" description="DUF218" evidence="1">
    <location>
        <begin position="47"/>
        <end position="161"/>
    </location>
</feature>
<evidence type="ECO:0000259" key="1">
    <source>
        <dbReference type="Pfam" id="PF02698"/>
    </source>
</evidence>
<proteinExistence type="predicted"/>
<name>A0A4D4JDX1_9PSEU</name>
<protein>
    <recommendedName>
        <fullName evidence="1">DUF218 domain-containing protein</fullName>
    </recommendedName>
</protein>
<dbReference type="Proteomes" id="UP000298860">
    <property type="component" value="Unassembled WGS sequence"/>
</dbReference>